<organism evidence="2 3">
    <name type="scientific">Colletotrichum scovillei</name>
    <dbReference type="NCBI Taxonomy" id="1209932"/>
    <lineage>
        <taxon>Eukaryota</taxon>
        <taxon>Fungi</taxon>
        <taxon>Dikarya</taxon>
        <taxon>Ascomycota</taxon>
        <taxon>Pezizomycotina</taxon>
        <taxon>Sordariomycetes</taxon>
        <taxon>Hypocreomycetidae</taxon>
        <taxon>Glomerellales</taxon>
        <taxon>Glomerellaceae</taxon>
        <taxon>Colletotrichum</taxon>
        <taxon>Colletotrichum acutatum species complex</taxon>
    </lineage>
</organism>
<feature type="non-terminal residue" evidence="2">
    <location>
        <position position="1"/>
    </location>
</feature>
<feature type="compositionally biased region" description="Polar residues" evidence="1">
    <location>
        <begin position="1"/>
        <end position="11"/>
    </location>
</feature>
<dbReference type="EMBL" id="JAESDN010000003">
    <property type="protein sequence ID" value="KAG7053753.1"/>
    <property type="molecule type" value="Genomic_DNA"/>
</dbReference>
<accession>A0A9P7UEK0</accession>
<sequence length="27" mass="2823">STLTSGTSPTSDPGRPPPEREALPWVS</sequence>
<evidence type="ECO:0000256" key="1">
    <source>
        <dbReference type="SAM" id="MobiDB-lite"/>
    </source>
</evidence>
<evidence type="ECO:0000313" key="3">
    <source>
        <dbReference type="Proteomes" id="UP000699042"/>
    </source>
</evidence>
<protein>
    <submittedName>
        <fullName evidence="2">Uncharacterized protein</fullName>
    </submittedName>
</protein>
<reference evidence="2" key="1">
    <citation type="submission" date="2021-05" db="EMBL/GenBank/DDBJ databases">
        <title>Comparative genomics of three Colletotrichum scovillei strains and genetic complementation revealed genes involved fungal growth and virulence on chili pepper.</title>
        <authorList>
            <person name="Hsieh D.-K."/>
            <person name="Chuang S.-C."/>
            <person name="Chen C.-Y."/>
            <person name="Chao Y.-T."/>
            <person name="Lu M.-Y.J."/>
            <person name="Lee M.-H."/>
            <person name="Shih M.-C."/>
        </authorList>
    </citation>
    <scope>NUCLEOTIDE SEQUENCE</scope>
    <source>
        <strain evidence="2">Coll-153</strain>
    </source>
</reference>
<evidence type="ECO:0000313" key="2">
    <source>
        <dbReference type="EMBL" id="KAG7053753.1"/>
    </source>
</evidence>
<comment type="caution">
    <text evidence="2">The sequence shown here is derived from an EMBL/GenBank/DDBJ whole genome shotgun (WGS) entry which is preliminary data.</text>
</comment>
<dbReference type="AlphaFoldDB" id="A0A9P7UEK0"/>
<keyword evidence="3" id="KW-1185">Reference proteome</keyword>
<name>A0A9P7UEK0_9PEZI</name>
<feature type="region of interest" description="Disordered" evidence="1">
    <location>
        <begin position="1"/>
        <end position="27"/>
    </location>
</feature>
<proteinExistence type="predicted"/>
<gene>
    <name evidence="2" type="ORF">JMJ77_000835</name>
</gene>
<dbReference type="Proteomes" id="UP000699042">
    <property type="component" value="Unassembled WGS sequence"/>
</dbReference>
<feature type="compositionally biased region" description="Basic and acidic residues" evidence="1">
    <location>
        <begin position="17"/>
        <end position="27"/>
    </location>
</feature>